<reference evidence="1 2" key="1">
    <citation type="journal article" date="2005" name="Science">
        <title>Extensive DNA inversions in the B. fragilis genome control variable gene expression.</title>
        <authorList>
            <person name="Cerdeno-Tarraga A.M."/>
            <person name="Patrick S."/>
            <person name="Crosmann L."/>
            <person name="Blakely G."/>
            <person name="Abratt V."/>
            <person name="Lennard N."/>
            <person name="Duerden B."/>
            <person name="Poxton I."/>
            <person name="Harris B."/>
            <person name="Quail M.A."/>
            <person name="Barron A."/>
            <person name="Clarck L."/>
            <person name="Corton C."/>
            <person name="Doggett J."/>
            <person name="Holden M.T.G."/>
            <person name="Larke N."/>
            <person name="Line A."/>
            <person name="Lord A."/>
            <person name="Norbertczak H."/>
            <person name="Ormond D."/>
            <person name="Price C."/>
            <person name="Rabbinowitsch E."/>
            <person name="Woodward J."/>
            <person name="Barrel B.G."/>
            <person name="Parkhill J."/>
        </authorList>
    </citation>
    <scope>NUCLEOTIDE SEQUENCE [LARGE SCALE GENOMIC DNA]</scope>
    <source>
        <strain evidence="2">ATCC 25285 / DSM 2151 / CCUG 4856 / JCM 11019 / LMG 10263 / NCTC 9343 / Onslow / VPI 2553 / EN-2</strain>
    </source>
</reference>
<organism evidence="1 2">
    <name type="scientific">Bacteroides fragilis (strain ATCC 25285 / DSM 2151 / CCUG 4856 / JCM 11019 / LMG 10263 / NCTC 9343 / Onslow / VPI 2553 / EN-2)</name>
    <dbReference type="NCBI Taxonomy" id="272559"/>
    <lineage>
        <taxon>Bacteria</taxon>
        <taxon>Pseudomonadati</taxon>
        <taxon>Bacteroidota</taxon>
        <taxon>Bacteroidia</taxon>
        <taxon>Bacteroidales</taxon>
        <taxon>Bacteroidaceae</taxon>
        <taxon>Bacteroides</taxon>
    </lineage>
</organism>
<dbReference type="AlphaFoldDB" id="Q5L9W5"/>
<protein>
    <submittedName>
        <fullName evidence="1">Uncharacterized protein</fullName>
    </submittedName>
</protein>
<name>Q5L9W5_BACFN</name>
<sequence>MKCVQRHNMEKGTASPVCILMWNNDNAINLLNTFIYRLTKINVDEKKEILFLSFPSIYLLTSTHKFGPL</sequence>
<dbReference type="KEGG" id="bfs:BF9343_3330"/>
<accession>A0A380YRV3</accession>
<evidence type="ECO:0000313" key="1">
    <source>
        <dbReference type="EMBL" id="CAH09111.1"/>
    </source>
</evidence>
<dbReference type="BioCyc" id="BFRA272559:G1GHZ-3635-MONOMER"/>
<gene>
    <name evidence="1" type="ORF">BF9343_3330</name>
</gene>
<proteinExistence type="predicted"/>
<keyword evidence="2" id="KW-1185">Reference proteome</keyword>
<dbReference type="Proteomes" id="UP000006731">
    <property type="component" value="Chromosome"/>
</dbReference>
<accession>Q5L9W5</accession>
<dbReference type="PaxDb" id="272559-BF9343_3330"/>
<dbReference type="EMBL" id="CR626927">
    <property type="protein sequence ID" value="CAH09111.1"/>
    <property type="molecule type" value="Genomic_DNA"/>
</dbReference>
<dbReference type="HOGENOM" id="CLU_2767207_0_0_10"/>
<evidence type="ECO:0000313" key="2">
    <source>
        <dbReference type="Proteomes" id="UP000006731"/>
    </source>
</evidence>